<dbReference type="PROSITE" id="PS51257">
    <property type="entry name" value="PROKAR_LIPOPROTEIN"/>
    <property type="match status" value="1"/>
</dbReference>
<dbReference type="PANTHER" id="PTHR12558:SF13">
    <property type="entry name" value="CELL DIVISION CYCLE PROTEIN 27 HOMOLOG"/>
    <property type="match status" value="1"/>
</dbReference>
<dbReference type="EMBL" id="UINC01034551">
    <property type="protein sequence ID" value="SVB25574.1"/>
    <property type="molecule type" value="Genomic_DNA"/>
</dbReference>
<accession>A0A382CIA5</accession>
<gene>
    <name evidence="1" type="ORF">METZ01_LOCUS178428</name>
</gene>
<dbReference type="SUPFAM" id="SSF48452">
    <property type="entry name" value="TPR-like"/>
    <property type="match status" value="1"/>
</dbReference>
<feature type="non-terminal residue" evidence="1">
    <location>
        <position position="218"/>
    </location>
</feature>
<dbReference type="PROSITE" id="PS50005">
    <property type="entry name" value="TPR"/>
    <property type="match status" value="2"/>
</dbReference>
<sequence>MNWFKSSLIVILIVSCGKEPVKPEPEAISKLGEKLYSGSNNDSLLMEIDQKLSLNPNNLDLLLEKGAKLEGLKRFREAIALYTHSLNLNPNTAEIFKRRGQRYISVRDWDKAIEDLTQAGVHHNFIKANNLKYTDNLNWAIWYYLGICYYFKAEFEMALDVFQKSYEYSADNVSLLASINWVYNCHRRLGRDEEAQKIVAPIQEGMGYSGNYYKCILV</sequence>
<reference evidence="1" key="1">
    <citation type="submission" date="2018-05" db="EMBL/GenBank/DDBJ databases">
        <authorList>
            <person name="Lanie J.A."/>
            <person name="Ng W.-L."/>
            <person name="Kazmierczak K.M."/>
            <person name="Andrzejewski T.M."/>
            <person name="Davidsen T.M."/>
            <person name="Wayne K.J."/>
            <person name="Tettelin H."/>
            <person name="Glass J.I."/>
            <person name="Rusch D."/>
            <person name="Podicherti R."/>
            <person name="Tsui H.-C.T."/>
            <person name="Winkler M.E."/>
        </authorList>
    </citation>
    <scope>NUCLEOTIDE SEQUENCE</scope>
</reference>
<dbReference type="AlphaFoldDB" id="A0A382CIA5"/>
<organism evidence="1">
    <name type="scientific">marine metagenome</name>
    <dbReference type="NCBI Taxonomy" id="408172"/>
    <lineage>
        <taxon>unclassified sequences</taxon>
        <taxon>metagenomes</taxon>
        <taxon>ecological metagenomes</taxon>
    </lineage>
</organism>
<dbReference type="InterPro" id="IPR011990">
    <property type="entry name" value="TPR-like_helical_dom_sf"/>
</dbReference>
<evidence type="ECO:0000313" key="1">
    <source>
        <dbReference type="EMBL" id="SVB25574.1"/>
    </source>
</evidence>
<protein>
    <submittedName>
        <fullName evidence="1">Uncharacterized protein</fullName>
    </submittedName>
</protein>
<proteinExistence type="predicted"/>
<dbReference type="PANTHER" id="PTHR12558">
    <property type="entry name" value="CELL DIVISION CYCLE 16,23,27"/>
    <property type="match status" value="1"/>
</dbReference>
<dbReference type="SMART" id="SM00028">
    <property type="entry name" value="TPR"/>
    <property type="match status" value="3"/>
</dbReference>
<name>A0A382CIA5_9ZZZZ</name>
<dbReference type="InterPro" id="IPR019734">
    <property type="entry name" value="TPR_rpt"/>
</dbReference>
<dbReference type="Gene3D" id="1.25.40.10">
    <property type="entry name" value="Tetratricopeptide repeat domain"/>
    <property type="match status" value="2"/>
</dbReference>